<comment type="caution">
    <text evidence="1">The sequence shown here is derived from an EMBL/GenBank/DDBJ whole genome shotgun (WGS) entry which is preliminary data.</text>
</comment>
<evidence type="ECO:0000313" key="1">
    <source>
        <dbReference type="EMBL" id="CCO32437.1"/>
    </source>
</evidence>
<dbReference type="HOGENOM" id="CLU_000288_125_15_1"/>
<organism evidence="1 2">
    <name type="scientific">Thanatephorus cucumeris (strain AG1-IB / isolate 7/3/14)</name>
    <name type="common">Lettuce bottom rot fungus</name>
    <name type="synonym">Rhizoctonia solani</name>
    <dbReference type="NCBI Taxonomy" id="1108050"/>
    <lineage>
        <taxon>Eukaryota</taxon>
        <taxon>Fungi</taxon>
        <taxon>Dikarya</taxon>
        <taxon>Basidiomycota</taxon>
        <taxon>Agaricomycotina</taxon>
        <taxon>Agaricomycetes</taxon>
        <taxon>Cantharellales</taxon>
        <taxon>Ceratobasidiaceae</taxon>
        <taxon>Rhizoctonia</taxon>
        <taxon>Rhizoctonia solani AG-1</taxon>
    </lineage>
</organism>
<sequence>MSNLAATYSHLGQLEDARVLEVQVLDARKQVLGDRHPSTLTSMHNLAYTHFDQGQYDQARALLAQAFSGRKHVLGISHRDTLGAMSKLADTYLRLGLWTEADKLQMHIEVYAQVFGESHGETRFARRVLEDIRRCRDGAEL</sequence>
<gene>
    <name evidence="1" type="ORF">BN14_06497</name>
</gene>
<evidence type="ECO:0000313" key="2">
    <source>
        <dbReference type="Proteomes" id="UP000012065"/>
    </source>
</evidence>
<protein>
    <submittedName>
        <fullName evidence="1">Kinesin light chain Short=KLC</fullName>
    </submittedName>
</protein>
<dbReference type="InterPro" id="IPR011990">
    <property type="entry name" value="TPR-like_helical_dom_sf"/>
</dbReference>
<dbReference type="SUPFAM" id="SSF48452">
    <property type="entry name" value="TPR-like"/>
    <property type="match status" value="1"/>
</dbReference>
<dbReference type="AlphaFoldDB" id="M5C9B5"/>
<dbReference type="InterPro" id="IPR053137">
    <property type="entry name" value="NLR-like"/>
</dbReference>
<proteinExistence type="predicted"/>
<dbReference type="PANTHER" id="PTHR46082">
    <property type="entry name" value="ATP/GTP-BINDING PROTEIN-RELATED"/>
    <property type="match status" value="1"/>
</dbReference>
<dbReference type="Pfam" id="PF13374">
    <property type="entry name" value="TPR_10"/>
    <property type="match status" value="1"/>
</dbReference>
<accession>M5C9B5</accession>
<dbReference type="Proteomes" id="UP000012065">
    <property type="component" value="Unassembled WGS sequence"/>
</dbReference>
<dbReference type="EMBL" id="CAOJ01009842">
    <property type="protein sequence ID" value="CCO32437.1"/>
    <property type="molecule type" value="Genomic_DNA"/>
</dbReference>
<dbReference type="Gene3D" id="1.25.40.10">
    <property type="entry name" value="Tetratricopeptide repeat domain"/>
    <property type="match status" value="1"/>
</dbReference>
<name>M5C9B5_THACB</name>
<dbReference type="Pfam" id="PF13424">
    <property type="entry name" value="TPR_12"/>
    <property type="match status" value="1"/>
</dbReference>
<dbReference type="PANTHER" id="PTHR46082:SF11">
    <property type="entry name" value="AAA+ ATPASE DOMAIN-CONTAINING PROTEIN-RELATED"/>
    <property type="match status" value="1"/>
</dbReference>
<reference evidence="1 2" key="1">
    <citation type="journal article" date="2013" name="J. Biotechnol.">
        <title>Establishment and interpretation of the genome sequence of the phytopathogenic fungus Rhizoctonia solani AG1-IB isolate 7/3/14.</title>
        <authorList>
            <person name="Wibberg D.W."/>
            <person name="Jelonek L.J."/>
            <person name="Rupp O.R."/>
            <person name="Hennig M.H."/>
            <person name="Eikmeyer F.E."/>
            <person name="Goesmann A.G."/>
            <person name="Hartmann A.H."/>
            <person name="Borriss R.B."/>
            <person name="Grosch R.G."/>
            <person name="Puehler A.P."/>
            <person name="Schlueter A.S."/>
        </authorList>
    </citation>
    <scope>NUCLEOTIDE SEQUENCE [LARGE SCALE GENOMIC DNA]</scope>
    <source>
        <strain evidence="2">AG1-IB / isolate 7/3/14</strain>
    </source>
</reference>